<organism evidence="1">
    <name type="scientific">Timema poppense</name>
    <name type="common">Walking stick</name>
    <dbReference type="NCBI Taxonomy" id="170557"/>
    <lineage>
        <taxon>Eukaryota</taxon>
        <taxon>Metazoa</taxon>
        <taxon>Ecdysozoa</taxon>
        <taxon>Arthropoda</taxon>
        <taxon>Hexapoda</taxon>
        <taxon>Insecta</taxon>
        <taxon>Pterygota</taxon>
        <taxon>Neoptera</taxon>
        <taxon>Polyneoptera</taxon>
        <taxon>Phasmatodea</taxon>
        <taxon>Timematodea</taxon>
        <taxon>Timematoidea</taxon>
        <taxon>Timematidae</taxon>
        <taxon>Timema</taxon>
    </lineage>
</organism>
<evidence type="ECO:0000313" key="1">
    <source>
        <dbReference type="EMBL" id="CAD7407925.1"/>
    </source>
</evidence>
<dbReference type="EMBL" id="OD003462">
    <property type="protein sequence ID" value="CAD7407925.1"/>
    <property type="molecule type" value="Genomic_DNA"/>
</dbReference>
<protein>
    <submittedName>
        <fullName evidence="1">Uncharacterized protein</fullName>
    </submittedName>
</protein>
<sequence length="138" mass="15556">MYFSSHQRMHNWLYPGGKGTKKVEFREIAPEFSEREGGKLLGKNYLSTPDQDSKPKLPVTGSTVSLEGDALDYSTIKAGSLLNRHFGFCSMLSCLQRYRVHLETRDVLDDAKLRVTPQSSSVRSLLQIPGVFTVRCLM</sequence>
<gene>
    <name evidence="1" type="ORF">TPSB3V08_LOCUS6119</name>
</gene>
<name>A0A7R9D4E3_TIMPO</name>
<accession>A0A7R9D4E3</accession>
<reference evidence="1" key="1">
    <citation type="submission" date="2020-11" db="EMBL/GenBank/DDBJ databases">
        <authorList>
            <person name="Tran Van P."/>
        </authorList>
    </citation>
    <scope>NUCLEOTIDE SEQUENCE</scope>
</reference>
<dbReference type="AlphaFoldDB" id="A0A7R9D4E3"/>
<proteinExistence type="predicted"/>